<feature type="compositionally biased region" description="Basic residues" evidence="1">
    <location>
        <begin position="1"/>
        <end position="11"/>
    </location>
</feature>
<sequence>MALKRIPKNLKRSSLVSPTAEISEELRDNTRKQGSSSDMSQGSNPAFVSATEFKIF</sequence>
<protein>
    <submittedName>
        <fullName evidence="2">Uncharacterized protein</fullName>
    </submittedName>
</protein>
<accession>A0A392RZU3</accession>
<reference evidence="2 3" key="1">
    <citation type="journal article" date="2018" name="Front. Plant Sci.">
        <title>Red Clover (Trifolium pratense) and Zigzag Clover (T. medium) - A Picture of Genomic Similarities and Differences.</title>
        <authorList>
            <person name="Dluhosova J."/>
            <person name="Istvanek J."/>
            <person name="Nedelnik J."/>
            <person name="Repkova J."/>
        </authorList>
    </citation>
    <scope>NUCLEOTIDE SEQUENCE [LARGE SCALE GENOMIC DNA]</scope>
    <source>
        <strain evidence="3">cv. 10/8</strain>
        <tissue evidence="2">Leaf</tissue>
    </source>
</reference>
<comment type="caution">
    <text evidence="2">The sequence shown here is derived from an EMBL/GenBank/DDBJ whole genome shotgun (WGS) entry which is preliminary data.</text>
</comment>
<name>A0A392RZU3_9FABA</name>
<keyword evidence="3" id="KW-1185">Reference proteome</keyword>
<feature type="region of interest" description="Disordered" evidence="1">
    <location>
        <begin position="1"/>
        <end position="45"/>
    </location>
</feature>
<dbReference type="EMBL" id="LXQA010290534">
    <property type="protein sequence ID" value="MCI41300.1"/>
    <property type="molecule type" value="Genomic_DNA"/>
</dbReference>
<proteinExistence type="predicted"/>
<evidence type="ECO:0000313" key="3">
    <source>
        <dbReference type="Proteomes" id="UP000265520"/>
    </source>
</evidence>
<organism evidence="2 3">
    <name type="scientific">Trifolium medium</name>
    <dbReference type="NCBI Taxonomy" id="97028"/>
    <lineage>
        <taxon>Eukaryota</taxon>
        <taxon>Viridiplantae</taxon>
        <taxon>Streptophyta</taxon>
        <taxon>Embryophyta</taxon>
        <taxon>Tracheophyta</taxon>
        <taxon>Spermatophyta</taxon>
        <taxon>Magnoliopsida</taxon>
        <taxon>eudicotyledons</taxon>
        <taxon>Gunneridae</taxon>
        <taxon>Pentapetalae</taxon>
        <taxon>rosids</taxon>
        <taxon>fabids</taxon>
        <taxon>Fabales</taxon>
        <taxon>Fabaceae</taxon>
        <taxon>Papilionoideae</taxon>
        <taxon>50 kb inversion clade</taxon>
        <taxon>NPAAA clade</taxon>
        <taxon>Hologalegina</taxon>
        <taxon>IRL clade</taxon>
        <taxon>Trifolieae</taxon>
        <taxon>Trifolium</taxon>
    </lineage>
</organism>
<evidence type="ECO:0000256" key="1">
    <source>
        <dbReference type="SAM" id="MobiDB-lite"/>
    </source>
</evidence>
<evidence type="ECO:0000313" key="2">
    <source>
        <dbReference type="EMBL" id="MCI41300.1"/>
    </source>
</evidence>
<feature type="compositionally biased region" description="Polar residues" evidence="1">
    <location>
        <begin position="32"/>
        <end position="45"/>
    </location>
</feature>
<dbReference type="Proteomes" id="UP000265520">
    <property type="component" value="Unassembled WGS sequence"/>
</dbReference>
<feature type="non-terminal residue" evidence="2">
    <location>
        <position position="56"/>
    </location>
</feature>
<dbReference type="AlphaFoldDB" id="A0A392RZU3"/>